<gene>
    <name evidence="2" type="ORF">OI18_20840</name>
</gene>
<name>A0A0C1KYT4_9BACT</name>
<protein>
    <submittedName>
        <fullName evidence="2">Beta-lactamase</fullName>
    </submittedName>
</protein>
<evidence type="ECO:0000313" key="2">
    <source>
        <dbReference type="EMBL" id="KIC92862.1"/>
    </source>
</evidence>
<keyword evidence="3" id="KW-1185">Reference proteome</keyword>
<reference evidence="2 3" key="1">
    <citation type="submission" date="2014-11" db="EMBL/GenBank/DDBJ databases">
        <title>Genome sequence of Flavihumibacter solisilvae 3-3.</title>
        <authorList>
            <person name="Zhou G."/>
            <person name="Li M."/>
            <person name="Wang G."/>
        </authorList>
    </citation>
    <scope>NUCLEOTIDE SEQUENCE [LARGE SCALE GENOMIC DNA]</scope>
    <source>
        <strain evidence="2 3">3-3</strain>
    </source>
</reference>
<dbReference type="AlphaFoldDB" id="A0A0C1KYT4"/>
<evidence type="ECO:0000259" key="1">
    <source>
        <dbReference type="SMART" id="SM00849"/>
    </source>
</evidence>
<dbReference type="STRING" id="1349421.OI18_20840"/>
<comment type="caution">
    <text evidence="2">The sequence shown here is derived from an EMBL/GenBank/DDBJ whole genome shotgun (WGS) entry which is preliminary data.</text>
</comment>
<dbReference type="Gene3D" id="3.60.15.10">
    <property type="entry name" value="Ribonuclease Z/Hydroxyacylglutathione hydrolase-like"/>
    <property type="match status" value="1"/>
</dbReference>
<dbReference type="RefSeq" id="WP_039143568.1">
    <property type="nucleotide sequence ID" value="NZ_JSVC01000027.1"/>
</dbReference>
<dbReference type="EMBL" id="JSVC01000027">
    <property type="protein sequence ID" value="KIC92862.1"/>
    <property type="molecule type" value="Genomic_DNA"/>
</dbReference>
<dbReference type="SMART" id="SM00849">
    <property type="entry name" value="Lactamase_B"/>
    <property type="match status" value="1"/>
</dbReference>
<evidence type="ECO:0000313" key="3">
    <source>
        <dbReference type="Proteomes" id="UP000031408"/>
    </source>
</evidence>
<feature type="domain" description="Metallo-beta-lactamase" evidence="1">
    <location>
        <begin position="40"/>
        <end position="229"/>
    </location>
</feature>
<organism evidence="2 3">
    <name type="scientific">Flavihumibacter solisilvae</name>
    <dbReference type="NCBI Taxonomy" id="1349421"/>
    <lineage>
        <taxon>Bacteria</taxon>
        <taxon>Pseudomonadati</taxon>
        <taxon>Bacteroidota</taxon>
        <taxon>Chitinophagia</taxon>
        <taxon>Chitinophagales</taxon>
        <taxon>Chitinophagaceae</taxon>
        <taxon>Flavihumibacter</taxon>
    </lineage>
</organism>
<proteinExistence type="predicted"/>
<dbReference type="OrthoDB" id="9781189at2"/>
<dbReference type="Pfam" id="PF12706">
    <property type="entry name" value="Lactamase_B_2"/>
    <property type="match status" value="1"/>
</dbReference>
<dbReference type="SUPFAM" id="SSF56281">
    <property type="entry name" value="Metallo-hydrolase/oxidoreductase"/>
    <property type="match status" value="1"/>
</dbReference>
<dbReference type="PANTHER" id="PTHR42663:SF6">
    <property type="entry name" value="HYDROLASE C777.06C-RELATED"/>
    <property type="match status" value="1"/>
</dbReference>
<dbReference type="CDD" id="cd16279">
    <property type="entry name" value="metallo-hydrolase-like_MBL-fold"/>
    <property type="match status" value="1"/>
</dbReference>
<dbReference type="Proteomes" id="UP000031408">
    <property type="component" value="Unassembled WGS sequence"/>
</dbReference>
<dbReference type="PROSITE" id="PS51257">
    <property type="entry name" value="PROKAR_LIPOPROTEIN"/>
    <property type="match status" value="1"/>
</dbReference>
<accession>A0A0C1KYT4</accession>
<sequence length="261" mass="29253">MKRPSSLTITFLGTGTSSGVPMIGCSCEVCTSTDKRDNRLRSSILVRSATTTLVVDSTPDFRYQMLRAQVKKLDGIVFTHPHKDHIAGLDDVRAYNFFSKQPMHIYANEMTQMAIIREFPYAFAETRYPGVPDIQINAIDMDPFTVGDIEVVPILVWHMMMPVLGFRFGDFTYITDANRIDEPEIQKIRGSSHLVLNALRHEKHISHFTLGEAVEMVQTIGVPNAYFTHISHQLGLHELVNASLPPGMQLAYDGLTVTVPC</sequence>
<dbReference type="InterPro" id="IPR036866">
    <property type="entry name" value="RibonucZ/Hydroxyglut_hydro"/>
</dbReference>
<dbReference type="InterPro" id="IPR001279">
    <property type="entry name" value="Metallo-B-lactamas"/>
</dbReference>
<dbReference type="PANTHER" id="PTHR42663">
    <property type="entry name" value="HYDROLASE C777.06C-RELATED-RELATED"/>
    <property type="match status" value="1"/>
</dbReference>